<evidence type="ECO:0000256" key="5">
    <source>
        <dbReference type="ARBA" id="ARBA00022729"/>
    </source>
</evidence>
<evidence type="ECO:0000256" key="1">
    <source>
        <dbReference type="ARBA" id="ARBA00004251"/>
    </source>
</evidence>
<dbReference type="OMA" id="AYEWNES"/>
<feature type="transmembrane region" description="Helical" evidence="9">
    <location>
        <begin position="148"/>
        <end position="172"/>
    </location>
</feature>
<evidence type="ECO:0000256" key="8">
    <source>
        <dbReference type="ARBA" id="ARBA00023180"/>
    </source>
</evidence>
<evidence type="ECO:0000313" key="13">
    <source>
        <dbReference type="Proteomes" id="UP000287033"/>
    </source>
</evidence>
<dbReference type="InterPro" id="IPR042944">
    <property type="entry name" value="Collectrin"/>
</dbReference>
<evidence type="ECO:0000256" key="10">
    <source>
        <dbReference type="SAM" id="SignalP"/>
    </source>
</evidence>
<proteinExistence type="predicted"/>
<evidence type="ECO:0000256" key="2">
    <source>
        <dbReference type="ARBA" id="ARBA00022475"/>
    </source>
</evidence>
<dbReference type="PANTHER" id="PTHR46884">
    <property type="entry name" value="COLLECTRIN"/>
    <property type="match status" value="1"/>
</dbReference>
<evidence type="ECO:0000256" key="3">
    <source>
        <dbReference type="ARBA" id="ARBA00022553"/>
    </source>
</evidence>
<sequence>MWIGILLLVFNFFPSQGSDAMAGDQLCTKESPDAHKVRISLNAALGNEAYEWDESEQFYFQATMAYGMRKSTNKTFNVSNVLICVVTKRVSFYFVVTNETSGVVRKDEVEKAIRMVRPRFNDAFSLDDKTLEFVGIEPTFVPPTEPAVTVWLIVFGVVMGLIVIGLIVNIITGYKEKKKRARDSEGGGEENEDKTLKGIENGIYCNSLAGDKGQKNEAFCQDDDKLTQL</sequence>
<dbReference type="PANTHER" id="PTHR46884:SF1">
    <property type="entry name" value="COLLECTRIN"/>
    <property type="match status" value="1"/>
</dbReference>
<evidence type="ECO:0000256" key="7">
    <source>
        <dbReference type="ARBA" id="ARBA00023136"/>
    </source>
</evidence>
<evidence type="ECO:0000256" key="6">
    <source>
        <dbReference type="ARBA" id="ARBA00022989"/>
    </source>
</evidence>
<keyword evidence="3" id="KW-0597">Phosphoprotein</keyword>
<dbReference type="OrthoDB" id="9899436at2759"/>
<organism evidence="12 13">
    <name type="scientific">Chiloscyllium punctatum</name>
    <name type="common">Brownbanded bambooshark</name>
    <name type="synonym">Hemiscyllium punctatum</name>
    <dbReference type="NCBI Taxonomy" id="137246"/>
    <lineage>
        <taxon>Eukaryota</taxon>
        <taxon>Metazoa</taxon>
        <taxon>Chordata</taxon>
        <taxon>Craniata</taxon>
        <taxon>Vertebrata</taxon>
        <taxon>Chondrichthyes</taxon>
        <taxon>Elasmobranchii</taxon>
        <taxon>Galeomorphii</taxon>
        <taxon>Galeoidea</taxon>
        <taxon>Orectolobiformes</taxon>
        <taxon>Hemiscylliidae</taxon>
        <taxon>Chiloscyllium</taxon>
    </lineage>
</organism>
<dbReference type="Proteomes" id="UP000287033">
    <property type="component" value="Unassembled WGS sequence"/>
</dbReference>
<dbReference type="STRING" id="137246.A0A401RGH2"/>
<name>A0A401RGH2_CHIPU</name>
<reference evidence="12 13" key="1">
    <citation type="journal article" date="2018" name="Nat. Ecol. Evol.">
        <title>Shark genomes provide insights into elasmobranch evolution and the origin of vertebrates.</title>
        <authorList>
            <person name="Hara Y"/>
            <person name="Yamaguchi K"/>
            <person name="Onimaru K"/>
            <person name="Kadota M"/>
            <person name="Koyanagi M"/>
            <person name="Keeley SD"/>
            <person name="Tatsumi K"/>
            <person name="Tanaka K"/>
            <person name="Motone F"/>
            <person name="Kageyama Y"/>
            <person name="Nozu R"/>
            <person name="Adachi N"/>
            <person name="Nishimura O"/>
            <person name="Nakagawa R"/>
            <person name="Tanegashima C"/>
            <person name="Kiyatake I"/>
            <person name="Matsumoto R"/>
            <person name="Murakumo K"/>
            <person name="Nishida K"/>
            <person name="Terakita A"/>
            <person name="Kuratani S"/>
            <person name="Sato K"/>
            <person name="Hyodo S Kuraku.S."/>
        </authorList>
    </citation>
    <scope>NUCLEOTIDE SEQUENCE [LARGE SCALE GENOMIC DNA]</scope>
</reference>
<dbReference type="GO" id="GO:0051957">
    <property type="term" value="P:positive regulation of amino acid transport"/>
    <property type="evidence" value="ECO:0007669"/>
    <property type="project" value="TreeGrafter"/>
</dbReference>
<keyword evidence="6 9" id="KW-1133">Transmembrane helix</keyword>
<dbReference type="PROSITE" id="PS52010">
    <property type="entry name" value="COLLECTRIN_LIKE"/>
    <property type="match status" value="1"/>
</dbReference>
<keyword evidence="13" id="KW-1185">Reference proteome</keyword>
<dbReference type="InterPro" id="IPR031588">
    <property type="entry name" value="Collectrin_dom"/>
</dbReference>
<evidence type="ECO:0000313" key="12">
    <source>
        <dbReference type="EMBL" id="GCC17249.1"/>
    </source>
</evidence>
<comment type="caution">
    <text evidence="12">The sequence shown here is derived from an EMBL/GenBank/DDBJ whole genome shotgun (WGS) entry which is preliminary data.</text>
</comment>
<keyword evidence="8" id="KW-0325">Glycoprotein</keyword>
<dbReference type="GO" id="GO:0070062">
    <property type="term" value="C:extracellular exosome"/>
    <property type="evidence" value="ECO:0007669"/>
    <property type="project" value="TreeGrafter"/>
</dbReference>
<evidence type="ECO:0000259" key="11">
    <source>
        <dbReference type="PROSITE" id="PS52010"/>
    </source>
</evidence>
<accession>A0A401RGH2</accession>
<keyword evidence="5 10" id="KW-0732">Signal</keyword>
<dbReference type="EMBL" id="BEZZ01002671">
    <property type="protein sequence ID" value="GCC17249.1"/>
    <property type="molecule type" value="Genomic_DNA"/>
</dbReference>
<gene>
    <name evidence="12" type="ORF">chiPu_0020513</name>
</gene>
<evidence type="ECO:0000256" key="9">
    <source>
        <dbReference type="SAM" id="Phobius"/>
    </source>
</evidence>
<feature type="signal peptide" evidence="10">
    <location>
        <begin position="1"/>
        <end position="17"/>
    </location>
</feature>
<feature type="domain" description="Collectrin-like" evidence="11">
    <location>
        <begin position="31"/>
        <end position="229"/>
    </location>
</feature>
<keyword evidence="2" id="KW-1003">Cell membrane</keyword>
<dbReference type="GO" id="GO:0005886">
    <property type="term" value="C:plasma membrane"/>
    <property type="evidence" value="ECO:0007669"/>
    <property type="project" value="UniProtKB-SubCell"/>
</dbReference>
<evidence type="ECO:0000256" key="4">
    <source>
        <dbReference type="ARBA" id="ARBA00022692"/>
    </source>
</evidence>
<dbReference type="Pfam" id="PF16959">
    <property type="entry name" value="Collectrin"/>
    <property type="match status" value="1"/>
</dbReference>
<comment type="subcellular location">
    <subcellularLocation>
        <location evidence="1">Cell membrane</location>
        <topology evidence="1">Single-pass type I membrane protein</topology>
    </subcellularLocation>
</comment>
<keyword evidence="7 9" id="KW-0472">Membrane</keyword>
<keyword evidence="4 9" id="KW-0812">Transmembrane</keyword>
<feature type="chain" id="PRO_5019468356" description="Collectrin-like domain-containing protein" evidence="10">
    <location>
        <begin position="18"/>
        <end position="229"/>
    </location>
</feature>
<dbReference type="AlphaFoldDB" id="A0A401RGH2"/>
<protein>
    <recommendedName>
        <fullName evidence="11">Collectrin-like domain-containing protein</fullName>
    </recommendedName>
</protein>